<dbReference type="EMBL" id="JAKGSG010000035">
    <property type="protein sequence ID" value="MCF4121893.1"/>
    <property type="molecule type" value="Genomic_DNA"/>
</dbReference>
<proteinExistence type="predicted"/>
<dbReference type="Gene3D" id="3.40.190.10">
    <property type="entry name" value="Periplasmic binding protein-like II"/>
    <property type="match status" value="1"/>
</dbReference>
<organism evidence="3 4">
    <name type="scientific">Antribacter soli</name>
    <dbReference type="NCBI Taxonomy" id="2910976"/>
    <lineage>
        <taxon>Bacteria</taxon>
        <taxon>Bacillati</taxon>
        <taxon>Actinomycetota</taxon>
        <taxon>Actinomycetes</taxon>
        <taxon>Micrococcales</taxon>
        <taxon>Promicromonosporaceae</taxon>
        <taxon>Antribacter</taxon>
    </lineage>
</organism>
<dbReference type="GO" id="GO:0022857">
    <property type="term" value="F:transmembrane transporter activity"/>
    <property type="evidence" value="ECO:0007669"/>
    <property type="project" value="InterPro"/>
</dbReference>
<keyword evidence="4" id="KW-1185">Reference proteome</keyword>
<dbReference type="RefSeq" id="WP_236089690.1">
    <property type="nucleotide sequence ID" value="NZ_JAKGSG010000035.1"/>
</dbReference>
<name>A0AA41QEC4_9MICO</name>
<dbReference type="Proteomes" id="UP001165405">
    <property type="component" value="Unassembled WGS sequence"/>
</dbReference>
<gene>
    <name evidence="3" type="ORF">L1785_12995</name>
</gene>
<dbReference type="PROSITE" id="PS51257">
    <property type="entry name" value="PROKAR_LIPOPROTEIN"/>
    <property type="match status" value="1"/>
</dbReference>
<evidence type="ECO:0000313" key="4">
    <source>
        <dbReference type="Proteomes" id="UP001165405"/>
    </source>
</evidence>
<dbReference type="Pfam" id="PF04069">
    <property type="entry name" value="OpuAC"/>
    <property type="match status" value="1"/>
</dbReference>
<accession>A0AA41QEC4</accession>
<comment type="caution">
    <text evidence="3">The sequence shown here is derived from an EMBL/GenBank/DDBJ whole genome shotgun (WGS) entry which is preliminary data.</text>
</comment>
<protein>
    <submittedName>
        <fullName evidence="3">ABC transporter substrate-binding protein</fullName>
    </submittedName>
</protein>
<feature type="chain" id="PRO_5041244534" evidence="1">
    <location>
        <begin position="26"/>
        <end position="304"/>
    </location>
</feature>
<reference evidence="3" key="1">
    <citation type="submission" date="2022-01" db="EMBL/GenBank/DDBJ databases">
        <title>Antribacter sp. nov., isolated from Guizhou of China.</title>
        <authorList>
            <person name="Chengliang C."/>
            <person name="Ya Z."/>
        </authorList>
    </citation>
    <scope>NUCLEOTIDE SEQUENCE</scope>
    <source>
        <strain evidence="3">KLBMP 9083</strain>
    </source>
</reference>
<evidence type="ECO:0000313" key="3">
    <source>
        <dbReference type="EMBL" id="MCF4121893.1"/>
    </source>
</evidence>
<sequence>MKRSPLRVGLAGLSGIALLTLTACAAGDPLSADAAGGSGSGVVIGSADFSESQLIATIYSLALQDAGVEVEEKFNIGSREVYIAAVQDGSIDLVPDYAGALLKYLDTESTATSTEDVIAELGEVLPDDLAMLEASAAQDKDVLAVTRETAEKYGLETISDLQPVAGEISLGAPPEWKTRVNGVLGLEDVYGLTFKEFVSLDAGGPLTLAALTSGQVQAADVFSTDPAIAENDLVSLEDDKFLFAAENVVPIVRSDKVSDTITEALNEVSGALTTEDLIAMNGRAATGESLEDIASDWLTEAGLL</sequence>
<dbReference type="GO" id="GO:0043190">
    <property type="term" value="C:ATP-binding cassette (ABC) transporter complex"/>
    <property type="evidence" value="ECO:0007669"/>
    <property type="project" value="InterPro"/>
</dbReference>
<evidence type="ECO:0000256" key="1">
    <source>
        <dbReference type="SAM" id="SignalP"/>
    </source>
</evidence>
<dbReference type="CDD" id="cd13606">
    <property type="entry name" value="PBP2_ProX_like"/>
    <property type="match status" value="1"/>
</dbReference>
<feature type="domain" description="ABC-type glycine betaine transport system substrate-binding" evidence="2">
    <location>
        <begin position="42"/>
        <end position="300"/>
    </location>
</feature>
<dbReference type="Gene3D" id="3.40.190.120">
    <property type="entry name" value="Osmoprotection protein (prox), domain 2"/>
    <property type="match status" value="1"/>
</dbReference>
<dbReference type="SUPFAM" id="SSF53850">
    <property type="entry name" value="Periplasmic binding protein-like II"/>
    <property type="match status" value="1"/>
</dbReference>
<keyword evidence="1" id="KW-0732">Signal</keyword>
<dbReference type="InterPro" id="IPR007210">
    <property type="entry name" value="ABC_Gly_betaine_transp_sub-bd"/>
</dbReference>
<evidence type="ECO:0000259" key="2">
    <source>
        <dbReference type="Pfam" id="PF04069"/>
    </source>
</evidence>
<feature type="signal peptide" evidence="1">
    <location>
        <begin position="1"/>
        <end position="25"/>
    </location>
</feature>
<dbReference type="AlphaFoldDB" id="A0AA41QEC4"/>